<comment type="caution">
    <text evidence="1">The sequence shown here is derived from an EMBL/GenBank/DDBJ whole genome shotgun (WGS) entry which is preliminary data.</text>
</comment>
<keyword evidence="2" id="KW-1185">Reference proteome</keyword>
<gene>
    <name evidence="1" type="ORF">PDJAM_G00102070</name>
</gene>
<accession>A0ACC5Z8G1</accession>
<dbReference type="Proteomes" id="UP000830395">
    <property type="component" value="Chromosome 19"/>
</dbReference>
<dbReference type="EMBL" id="CM040993">
    <property type="protein sequence ID" value="MCJ8744063.1"/>
    <property type="molecule type" value="Genomic_DNA"/>
</dbReference>
<protein>
    <submittedName>
        <fullName evidence="1">Uncharacterized protein</fullName>
    </submittedName>
</protein>
<evidence type="ECO:0000313" key="1">
    <source>
        <dbReference type="EMBL" id="MCJ8744063.1"/>
    </source>
</evidence>
<reference evidence="1" key="1">
    <citation type="submission" date="2020-02" db="EMBL/GenBank/DDBJ databases">
        <title>Genome sequencing of the panga catfish, Pangasius djambal.</title>
        <authorList>
            <person name="Wen M."/>
            <person name="Zahm M."/>
            <person name="Roques C."/>
            <person name="Cabau C."/>
            <person name="Klopp C."/>
            <person name="Donnadieu C."/>
            <person name="Jouanno E."/>
            <person name="Avarre J.-C."/>
            <person name="Campet M."/>
            <person name="Ha T."/>
            <person name="Dugue R."/>
            <person name="Lampietro C."/>
            <person name="Louis A."/>
            <person name="Herpin A."/>
            <person name="Echchiki A."/>
            <person name="Berthelot C."/>
            <person name="Parey E."/>
            <person name="Roest-Crollius H."/>
            <person name="Braasch I."/>
            <person name="Postlethwait J.H."/>
            <person name="Bobe J."/>
            <person name="Montfort J."/>
            <person name="Bouchez O."/>
            <person name="Begum T."/>
            <person name="Schartl M."/>
            <person name="Gustiano R."/>
            <person name="Guiguen Y."/>
        </authorList>
    </citation>
    <scope>NUCLEOTIDE SEQUENCE</scope>
    <source>
        <strain evidence="1">Pdj_M5554</strain>
    </source>
</reference>
<evidence type="ECO:0000313" key="2">
    <source>
        <dbReference type="Proteomes" id="UP000830395"/>
    </source>
</evidence>
<sequence length="279" mass="32007">MSLSEEQNTKTDESLMEERSDSPEPSCVSLKSDQSMGHPYKFKERDRSTDPSCVSMKSDQSMGHPYKFKQQDHSTDLSCVSMKSDQSMGHPYKFKDGDCSTDLGIQDKESKVIRKTQNLESIFQELEHKVITLLKNELKRFRKLLSPDYPACTKREVEVEEDLQSVREGALKITLHVLKNMNHTDLANTLQNKVYLVSEYQQKLKSNLREKFKRVSEGISLYGSSTPLNEIYTELYITEGWSGDVNNEHENSRHLSPPIPTCLHSLLYLFPTLSITLDC</sequence>
<name>A0ACC5Z8G1_9TELE</name>
<proteinExistence type="predicted"/>
<organism evidence="1 2">
    <name type="scientific">Pangasius djambal</name>
    <dbReference type="NCBI Taxonomy" id="1691987"/>
    <lineage>
        <taxon>Eukaryota</taxon>
        <taxon>Metazoa</taxon>
        <taxon>Chordata</taxon>
        <taxon>Craniata</taxon>
        <taxon>Vertebrata</taxon>
        <taxon>Euteleostomi</taxon>
        <taxon>Actinopterygii</taxon>
        <taxon>Neopterygii</taxon>
        <taxon>Teleostei</taxon>
        <taxon>Ostariophysi</taxon>
        <taxon>Siluriformes</taxon>
        <taxon>Pangasiidae</taxon>
        <taxon>Pangasius</taxon>
    </lineage>
</organism>